<dbReference type="InterPro" id="IPR003656">
    <property type="entry name" value="Znf_BED"/>
</dbReference>
<feature type="compositionally biased region" description="Polar residues" evidence="10">
    <location>
        <begin position="81"/>
        <end position="102"/>
    </location>
</feature>
<dbReference type="Proteomes" id="UP000515158">
    <property type="component" value="Unplaced"/>
</dbReference>
<evidence type="ECO:0000256" key="9">
    <source>
        <dbReference type="PROSITE-ProRule" id="PRU00027"/>
    </source>
</evidence>
<keyword evidence="2" id="KW-0479">Metal-binding</keyword>
<evidence type="ECO:0000256" key="6">
    <source>
        <dbReference type="ARBA" id="ARBA00023125"/>
    </source>
</evidence>
<dbReference type="GO" id="GO:0005634">
    <property type="term" value="C:nucleus"/>
    <property type="evidence" value="ECO:0007669"/>
    <property type="project" value="UniProtKB-SubCell"/>
</dbReference>
<dbReference type="PANTHER" id="PTHR46481:SF10">
    <property type="entry name" value="ZINC FINGER BED DOMAIN-CONTAINING PROTEIN 39"/>
    <property type="match status" value="1"/>
</dbReference>
<keyword evidence="7" id="KW-0804">Transcription</keyword>
<dbReference type="SMART" id="SM00614">
    <property type="entry name" value="ZnF_BED"/>
    <property type="match status" value="1"/>
</dbReference>
<evidence type="ECO:0000256" key="5">
    <source>
        <dbReference type="ARBA" id="ARBA00023015"/>
    </source>
</evidence>
<dbReference type="PANTHER" id="PTHR46481">
    <property type="entry name" value="ZINC FINGER BED DOMAIN-CONTAINING PROTEIN 4"/>
    <property type="match status" value="1"/>
</dbReference>
<dbReference type="PROSITE" id="PS50808">
    <property type="entry name" value="ZF_BED"/>
    <property type="match status" value="1"/>
</dbReference>
<dbReference type="InterPro" id="IPR012337">
    <property type="entry name" value="RNaseH-like_sf"/>
</dbReference>
<keyword evidence="8" id="KW-0539">Nucleus</keyword>
<evidence type="ECO:0000313" key="12">
    <source>
        <dbReference type="Proteomes" id="UP000515158"/>
    </source>
</evidence>
<dbReference type="SUPFAM" id="SSF57667">
    <property type="entry name" value="beta-beta-alpha zinc fingers"/>
    <property type="match status" value="1"/>
</dbReference>
<evidence type="ECO:0000256" key="8">
    <source>
        <dbReference type="ARBA" id="ARBA00023242"/>
    </source>
</evidence>
<dbReference type="InterPro" id="IPR036236">
    <property type="entry name" value="Znf_C2H2_sf"/>
</dbReference>
<dbReference type="Pfam" id="PF05699">
    <property type="entry name" value="Dimer_Tnp_hAT"/>
    <property type="match status" value="1"/>
</dbReference>
<dbReference type="SUPFAM" id="SSF53098">
    <property type="entry name" value="Ribonuclease H-like"/>
    <property type="match status" value="1"/>
</dbReference>
<proteinExistence type="predicted"/>
<dbReference type="GeneID" id="117649913"/>
<dbReference type="Pfam" id="PF02892">
    <property type="entry name" value="zf-BED"/>
    <property type="match status" value="1"/>
</dbReference>
<dbReference type="OrthoDB" id="8193841at2759"/>
<dbReference type="GO" id="GO:0008270">
    <property type="term" value="F:zinc ion binding"/>
    <property type="evidence" value="ECO:0007669"/>
    <property type="project" value="UniProtKB-KW"/>
</dbReference>
<keyword evidence="12" id="KW-1185">Reference proteome</keyword>
<name>A0A6P8ZV59_THRPL</name>
<gene>
    <name evidence="13" type="primary">LOC117649913</name>
</gene>
<dbReference type="KEGG" id="tpal:117649913"/>
<evidence type="ECO:0000256" key="1">
    <source>
        <dbReference type="ARBA" id="ARBA00004123"/>
    </source>
</evidence>
<dbReference type="GO" id="GO:0009791">
    <property type="term" value="P:post-embryonic development"/>
    <property type="evidence" value="ECO:0007669"/>
    <property type="project" value="UniProtKB-ARBA"/>
</dbReference>
<sequence>MTSSSLVPIISDNEDEGNLEDDPVDLEPAEIFDDVFPTDNASAEPRRKKVTLLDHFKSASTTENEEQSTSTTEEAQEHRNAQNNTRVKDGPSQSTSAQSDCTLTPEEQAMVDASGSLVWNYFSKDGKDSAKCKICSVVRSTPTGTTKTLIVHLTSHQKQYSQYLKLMKARKQIQEEKKTERSLHDKPQQVVTLKGRFGVLPSSSKRSKDLTRAVALWLAKGLHAYSEVNEPGFRLLMYTAEPRYVVPHRTTFSRSIIPKLYQEEKEKQRKFIESILDFIESLTITTDMWSSRAQDSFLACTVQFIVLNLAQSKFVLKHLTLDLIPFPGSHTSDRICEATMEMVRNIGVNCEEVKVYIITDNASNMVAALAEPSLQKSLNPKIAPILRESREWTDHLRCTDHTLQLVIGDARKEIGFNTIIEKVVSIVNRYSYSNVAKENLKKKQVETKTVQHSLITHVATRWNSEFLMMDRFLEQKTPITLELSDAGEENLTALQWKMVEGYVEVLKPIAMFTADLGSTKQPTPSMVIPVVFEIKNCLEDFIKNPSNKGTGVTFARAILKHLNIRFNDSDYLENPLYQRATLLDPRFKDLLIEDKSKAVNLLVTAAKEKYRQNVRRGRVEAQSTLQSDPVDAPSEPHAKKKKWGHLQKIQRTVDSEILDVTNIIQNEVKTYLAMPPIDADKGDAILWWELNMKTFPHLVGIAAEYLGIAATEIQSERDFSTGNDVVTPNRTKVLTQHVRQMVFLHRNLEVPTVPDHTVASPFLDSSEQ</sequence>
<dbReference type="AlphaFoldDB" id="A0A6P8ZV59"/>
<evidence type="ECO:0000256" key="7">
    <source>
        <dbReference type="ARBA" id="ARBA00023163"/>
    </source>
</evidence>
<evidence type="ECO:0000313" key="13">
    <source>
        <dbReference type="RefSeq" id="XP_034248990.1"/>
    </source>
</evidence>
<dbReference type="InterPro" id="IPR052035">
    <property type="entry name" value="ZnF_BED_domain_contain"/>
</dbReference>
<evidence type="ECO:0000256" key="2">
    <source>
        <dbReference type="ARBA" id="ARBA00022723"/>
    </source>
</evidence>
<keyword evidence="4" id="KW-0862">Zinc</keyword>
<dbReference type="SUPFAM" id="SSF140996">
    <property type="entry name" value="Hermes dimerisation domain"/>
    <property type="match status" value="1"/>
</dbReference>
<dbReference type="GO" id="GO:0046983">
    <property type="term" value="F:protein dimerization activity"/>
    <property type="evidence" value="ECO:0007669"/>
    <property type="project" value="InterPro"/>
</dbReference>
<dbReference type="InterPro" id="IPR008906">
    <property type="entry name" value="HATC_C_dom"/>
</dbReference>
<dbReference type="GO" id="GO:0003677">
    <property type="term" value="F:DNA binding"/>
    <property type="evidence" value="ECO:0007669"/>
    <property type="project" value="UniProtKB-KW"/>
</dbReference>
<dbReference type="InParanoid" id="A0A6P8ZV59"/>
<dbReference type="FunCoup" id="A0A6P8ZV59">
    <property type="interactions" value="888"/>
</dbReference>
<feature type="compositionally biased region" description="Acidic residues" evidence="10">
    <location>
        <begin position="12"/>
        <end position="33"/>
    </location>
</feature>
<evidence type="ECO:0000256" key="3">
    <source>
        <dbReference type="ARBA" id="ARBA00022771"/>
    </source>
</evidence>
<keyword evidence="5" id="KW-0805">Transcription regulation</keyword>
<comment type="subcellular location">
    <subcellularLocation>
        <location evidence="1">Nucleus</location>
    </subcellularLocation>
</comment>
<protein>
    <submittedName>
        <fullName evidence="13">Zinc finger BED domain-containing protein 1-like</fullName>
    </submittedName>
</protein>
<feature type="domain" description="BED-type" evidence="11">
    <location>
        <begin position="113"/>
        <end position="163"/>
    </location>
</feature>
<feature type="region of interest" description="Disordered" evidence="10">
    <location>
        <begin position="1"/>
        <end position="102"/>
    </location>
</feature>
<evidence type="ECO:0000256" key="4">
    <source>
        <dbReference type="ARBA" id="ARBA00022833"/>
    </source>
</evidence>
<feature type="compositionally biased region" description="Low complexity" evidence="10">
    <location>
        <begin position="58"/>
        <end position="73"/>
    </location>
</feature>
<dbReference type="RefSeq" id="XP_034248990.1">
    <property type="nucleotide sequence ID" value="XM_034393099.1"/>
</dbReference>
<evidence type="ECO:0000256" key="10">
    <source>
        <dbReference type="SAM" id="MobiDB-lite"/>
    </source>
</evidence>
<keyword evidence="6" id="KW-0238">DNA-binding</keyword>
<keyword evidence="3 9" id="KW-0863">Zinc-finger</keyword>
<reference evidence="13" key="1">
    <citation type="submission" date="2025-08" db="UniProtKB">
        <authorList>
            <consortium name="RefSeq"/>
        </authorList>
    </citation>
    <scope>IDENTIFICATION</scope>
    <source>
        <tissue evidence="13">Total insect</tissue>
    </source>
</reference>
<organism evidence="13">
    <name type="scientific">Thrips palmi</name>
    <name type="common">Melon thrips</name>
    <dbReference type="NCBI Taxonomy" id="161013"/>
    <lineage>
        <taxon>Eukaryota</taxon>
        <taxon>Metazoa</taxon>
        <taxon>Ecdysozoa</taxon>
        <taxon>Arthropoda</taxon>
        <taxon>Hexapoda</taxon>
        <taxon>Insecta</taxon>
        <taxon>Pterygota</taxon>
        <taxon>Neoptera</taxon>
        <taxon>Paraneoptera</taxon>
        <taxon>Thysanoptera</taxon>
        <taxon>Terebrantia</taxon>
        <taxon>Thripoidea</taxon>
        <taxon>Thripidae</taxon>
        <taxon>Thrips</taxon>
    </lineage>
</organism>
<feature type="region of interest" description="Disordered" evidence="10">
    <location>
        <begin position="617"/>
        <end position="642"/>
    </location>
</feature>
<evidence type="ECO:0000259" key="11">
    <source>
        <dbReference type="PROSITE" id="PS50808"/>
    </source>
</evidence>
<accession>A0A6P8ZV59</accession>